<evidence type="ECO:0000313" key="2">
    <source>
        <dbReference type="EMBL" id="USD22160.1"/>
    </source>
</evidence>
<keyword evidence="1" id="KW-0472">Membrane</keyword>
<evidence type="ECO:0000256" key="1">
    <source>
        <dbReference type="SAM" id="Phobius"/>
    </source>
</evidence>
<accession>A0ABY4VDU4</accession>
<keyword evidence="3" id="KW-1185">Reference proteome</keyword>
<evidence type="ECO:0000313" key="3">
    <source>
        <dbReference type="Proteomes" id="UP001055658"/>
    </source>
</evidence>
<keyword evidence="1" id="KW-1133">Transmembrane helix</keyword>
<dbReference type="EMBL" id="CP092418">
    <property type="protein sequence ID" value="USD22160.1"/>
    <property type="molecule type" value="Genomic_DNA"/>
</dbReference>
<organism evidence="2 3">
    <name type="scientific">Microbulbifer variabilis</name>
    <dbReference type="NCBI Taxonomy" id="266805"/>
    <lineage>
        <taxon>Bacteria</taxon>
        <taxon>Pseudomonadati</taxon>
        <taxon>Pseudomonadota</taxon>
        <taxon>Gammaproteobacteria</taxon>
        <taxon>Cellvibrionales</taxon>
        <taxon>Microbulbiferaceae</taxon>
        <taxon>Microbulbifer</taxon>
    </lineage>
</organism>
<protein>
    <submittedName>
        <fullName evidence="2">Uncharacterized protein</fullName>
    </submittedName>
</protein>
<keyword evidence="1" id="KW-0812">Transmembrane</keyword>
<reference evidence="2" key="1">
    <citation type="submission" date="2022-02" db="EMBL/GenBank/DDBJ databases">
        <title>Coral-associated bacteria.</title>
        <authorList>
            <person name="Tang K."/>
            <person name="Wang X."/>
        </authorList>
    </citation>
    <scope>NUCLEOTIDE SEQUENCE</scope>
    <source>
        <strain evidence="2">SCSIO 43006</strain>
    </source>
</reference>
<proteinExistence type="predicted"/>
<sequence>MVQAIDLTMLLTIYGGSAYLAYRYALRGLLAGVILVWFGGILSMEVLMLLDPDYSPGVLGAAKFLFGGVVGLLWCAPFYAINIAVKKLIKRKAKRHA</sequence>
<feature type="transmembrane region" description="Helical" evidence="1">
    <location>
        <begin position="64"/>
        <end position="85"/>
    </location>
</feature>
<feature type="transmembrane region" description="Helical" evidence="1">
    <location>
        <begin position="24"/>
        <end position="44"/>
    </location>
</feature>
<gene>
    <name evidence="2" type="ORF">MJO52_03215</name>
</gene>
<dbReference type="Proteomes" id="UP001055658">
    <property type="component" value="Chromosome"/>
</dbReference>
<name>A0ABY4VDU4_9GAMM</name>
<dbReference type="RefSeq" id="WP_252084522.1">
    <property type="nucleotide sequence ID" value="NZ_CP092418.1"/>
</dbReference>